<dbReference type="GO" id="GO:0003677">
    <property type="term" value="F:DNA binding"/>
    <property type="evidence" value="ECO:0007669"/>
    <property type="project" value="UniProtKB-UniRule"/>
</dbReference>
<name>A0A167H064_9GAMM</name>
<dbReference type="AlphaFoldDB" id="A0A167H064"/>
<keyword evidence="1 2" id="KW-0238">DNA-binding</keyword>
<proteinExistence type="predicted"/>
<keyword evidence="3" id="KW-0472">Membrane</keyword>
<evidence type="ECO:0000256" key="2">
    <source>
        <dbReference type="PROSITE-ProRule" id="PRU01091"/>
    </source>
</evidence>
<sequence length="824" mass="87382">MAQAFRHYRFGRFMLNPQARQLFEDGHLVTLAPKVLDVLLWLFEHRERAVGRDELGAAIWGKADFTDGQLDQLIWGLRRALGDSERAVIRTVPRFGYHWVADVEPVKPPGDADTALAASEAADVDEESPAAPAAEAAKIPAAASATRRLPRFALGVLALLAVAAGAWALHSWHRATPLDAATAKPSAAPATAALVAVLPVAMDVESDSQWAWLRLGLMDLLAARLIEGGVHVVPAQNIVALMGGQGEALPSAEKIREVTGATIVIAPSIHRGSDGWLLRLELGGLEGAREIEVRQAEPTATARQAADRVLVMMNRAPVAGRLGDERAGEEEAALLIDAAVASERFDVAQRLLDEVPPALRGAPRVRFMGVHVLLAQGRTAEALAELEALTGPDSDTMEDVELRSSTLQALGAVLVRSGRPVEALKPLDGAVEAARNGHSAGNYGSALQNRAAMNVLLGRWPEADADFAQARITMEMIGDSLGLAELDANEAGALIKRQRYAEATTLQARAIERLERFPVGEALRVAYGNQIAMELDLLDTQSARATASKALKSMEEATDQRAMSWLAVQVSRADAAAGRLGEAERRLLAVRAALDPAAPADRYSNAQLVLGQLALGRGDAAEAARLAASAEELRPMPAPTAAHFAKVRSAAALLRVRALLALRKSAEAKAASRAFSQWADGSTQPDVITHLRLAEALVSAQEDAPEVAGRHFDAALDAAATAAPASLADVAVAYGTQLLDAHELGPATRVIGRVARWAEQDFDCALLQTRLYHALGQPEPWRRALAAAKRLAGERGIPPALAVAPAPIPARGIDTSISGRASPR</sequence>
<dbReference type="Pfam" id="PF00486">
    <property type="entry name" value="Trans_reg_C"/>
    <property type="match status" value="1"/>
</dbReference>
<evidence type="ECO:0000313" key="5">
    <source>
        <dbReference type="EMBL" id="ANB18342.1"/>
    </source>
</evidence>
<dbReference type="GO" id="GO:0000160">
    <property type="term" value="P:phosphorelay signal transduction system"/>
    <property type="evidence" value="ECO:0007669"/>
    <property type="project" value="InterPro"/>
</dbReference>
<accession>A0A167H064</accession>
<gene>
    <name evidence="5" type="ORF">I596_2334</name>
</gene>
<evidence type="ECO:0000256" key="1">
    <source>
        <dbReference type="ARBA" id="ARBA00023125"/>
    </source>
</evidence>
<protein>
    <submittedName>
        <fullName evidence="5">Transcriptional regulator</fullName>
    </submittedName>
</protein>
<feature type="DNA-binding region" description="OmpR/PhoB-type" evidence="2">
    <location>
        <begin position="5"/>
        <end position="101"/>
    </location>
</feature>
<dbReference type="SUPFAM" id="SSF46894">
    <property type="entry name" value="C-terminal effector domain of the bipartite response regulators"/>
    <property type="match status" value="1"/>
</dbReference>
<keyword evidence="6" id="KW-1185">Reference proteome</keyword>
<dbReference type="InterPro" id="IPR036388">
    <property type="entry name" value="WH-like_DNA-bd_sf"/>
</dbReference>
<dbReference type="KEGG" id="dko:I596_2334"/>
<dbReference type="EMBL" id="CP015249">
    <property type="protein sequence ID" value="ANB18342.1"/>
    <property type="molecule type" value="Genomic_DNA"/>
</dbReference>
<feature type="domain" description="OmpR/PhoB-type" evidence="4">
    <location>
        <begin position="5"/>
        <end position="101"/>
    </location>
</feature>
<dbReference type="PROSITE" id="PS51755">
    <property type="entry name" value="OMPR_PHOB"/>
    <property type="match status" value="1"/>
</dbReference>
<evidence type="ECO:0000259" key="4">
    <source>
        <dbReference type="PROSITE" id="PS51755"/>
    </source>
</evidence>
<dbReference type="Proteomes" id="UP000076830">
    <property type="component" value="Chromosome"/>
</dbReference>
<dbReference type="CDD" id="cd00383">
    <property type="entry name" value="trans_reg_C"/>
    <property type="match status" value="1"/>
</dbReference>
<dbReference type="STRING" id="1300342.I596_2334"/>
<dbReference type="SMART" id="SM00862">
    <property type="entry name" value="Trans_reg_C"/>
    <property type="match status" value="1"/>
</dbReference>
<keyword evidence="3" id="KW-1133">Transmembrane helix</keyword>
<dbReference type="Gene3D" id="1.25.40.10">
    <property type="entry name" value="Tetratricopeptide repeat domain"/>
    <property type="match status" value="1"/>
</dbReference>
<evidence type="ECO:0000256" key="3">
    <source>
        <dbReference type="SAM" id="Phobius"/>
    </source>
</evidence>
<dbReference type="GO" id="GO:0006355">
    <property type="term" value="P:regulation of DNA-templated transcription"/>
    <property type="evidence" value="ECO:0007669"/>
    <property type="project" value="InterPro"/>
</dbReference>
<feature type="transmembrane region" description="Helical" evidence="3">
    <location>
        <begin position="152"/>
        <end position="172"/>
    </location>
</feature>
<dbReference type="InterPro" id="IPR011990">
    <property type="entry name" value="TPR-like_helical_dom_sf"/>
</dbReference>
<dbReference type="InterPro" id="IPR001867">
    <property type="entry name" value="OmpR/PhoB-type_DNA-bd"/>
</dbReference>
<dbReference type="Gene3D" id="1.10.10.10">
    <property type="entry name" value="Winged helix-like DNA-binding domain superfamily/Winged helix DNA-binding domain"/>
    <property type="match status" value="1"/>
</dbReference>
<dbReference type="InterPro" id="IPR016032">
    <property type="entry name" value="Sig_transdc_resp-reg_C-effctor"/>
</dbReference>
<keyword evidence="3" id="KW-0812">Transmembrane</keyword>
<dbReference type="OrthoDB" id="9811542at2"/>
<dbReference type="SUPFAM" id="SSF48452">
    <property type="entry name" value="TPR-like"/>
    <property type="match status" value="1"/>
</dbReference>
<evidence type="ECO:0000313" key="6">
    <source>
        <dbReference type="Proteomes" id="UP000076830"/>
    </source>
</evidence>
<organism evidence="5 6">
    <name type="scientific">Dokdonella koreensis DS-123</name>
    <dbReference type="NCBI Taxonomy" id="1300342"/>
    <lineage>
        <taxon>Bacteria</taxon>
        <taxon>Pseudomonadati</taxon>
        <taxon>Pseudomonadota</taxon>
        <taxon>Gammaproteobacteria</taxon>
        <taxon>Lysobacterales</taxon>
        <taxon>Rhodanobacteraceae</taxon>
        <taxon>Dokdonella</taxon>
    </lineage>
</organism>
<dbReference type="RefSeq" id="WP_067647647.1">
    <property type="nucleotide sequence ID" value="NZ_CP015249.1"/>
</dbReference>
<reference evidence="5 6" key="1">
    <citation type="submission" date="2016-04" db="EMBL/GenBank/DDBJ databases">
        <title>Complete genome sequence of Dokdonella koreensis DS-123T.</title>
        <authorList>
            <person name="Kim J.F."/>
            <person name="Lee H."/>
            <person name="Kwak M.-J."/>
        </authorList>
    </citation>
    <scope>NUCLEOTIDE SEQUENCE [LARGE SCALE GENOMIC DNA]</scope>
    <source>
        <strain evidence="5 6">DS-123</strain>
    </source>
</reference>